<name>A0A1Q9EWE8_SYMMI</name>
<dbReference type="EMBL" id="LSRX01000054">
    <property type="protein sequence ID" value="OLQ11766.1"/>
    <property type="molecule type" value="Genomic_DNA"/>
</dbReference>
<evidence type="ECO:0000313" key="1">
    <source>
        <dbReference type="EMBL" id="OLQ11766.1"/>
    </source>
</evidence>
<comment type="caution">
    <text evidence="1">The sequence shown here is derived from an EMBL/GenBank/DDBJ whole genome shotgun (WGS) entry which is preliminary data.</text>
</comment>
<organism evidence="1 2">
    <name type="scientific">Symbiodinium microadriaticum</name>
    <name type="common">Dinoflagellate</name>
    <name type="synonym">Zooxanthella microadriatica</name>
    <dbReference type="NCBI Taxonomy" id="2951"/>
    <lineage>
        <taxon>Eukaryota</taxon>
        <taxon>Sar</taxon>
        <taxon>Alveolata</taxon>
        <taxon>Dinophyceae</taxon>
        <taxon>Suessiales</taxon>
        <taxon>Symbiodiniaceae</taxon>
        <taxon>Symbiodinium</taxon>
    </lineage>
</organism>
<evidence type="ECO:0000313" key="2">
    <source>
        <dbReference type="Proteomes" id="UP000186817"/>
    </source>
</evidence>
<dbReference type="Proteomes" id="UP000186817">
    <property type="component" value="Unassembled WGS sequence"/>
</dbReference>
<protein>
    <submittedName>
        <fullName evidence="1">Uncharacterized protein</fullName>
    </submittedName>
</protein>
<dbReference type="OrthoDB" id="10292429at2759"/>
<keyword evidence="2" id="KW-1185">Reference proteome</keyword>
<proteinExistence type="predicted"/>
<reference evidence="1 2" key="1">
    <citation type="submission" date="2016-02" db="EMBL/GenBank/DDBJ databases">
        <title>Genome analysis of coral dinoflagellate symbionts highlights evolutionary adaptations to a symbiotic lifestyle.</title>
        <authorList>
            <person name="Aranda M."/>
            <person name="Li Y."/>
            <person name="Liew Y.J."/>
            <person name="Baumgarten S."/>
            <person name="Simakov O."/>
            <person name="Wilson M."/>
            <person name="Piel J."/>
            <person name="Ashoor H."/>
            <person name="Bougouffa S."/>
            <person name="Bajic V.B."/>
            <person name="Ryu T."/>
            <person name="Ravasi T."/>
            <person name="Bayer T."/>
            <person name="Micklem G."/>
            <person name="Kim H."/>
            <person name="Bhak J."/>
            <person name="Lajeunesse T.C."/>
            <person name="Voolstra C.R."/>
        </authorList>
    </citation>
    <scope>NUCLEOTIDE SEQUENCE [LARGE SCALE GENOMIC DNA]</scope>
    <source>
        <strain evidence="1 2">CCMP2467</strain>
    </source>
</reference>
<gene>
    <name evidence="1" type="ORF">AK812_SmicGene4375</name>
</gene>
<dbReference type="AlphaFoldDB" id="A0A1Q9EWE8"/>
<sequence>MLQTDENAGVRSCLETISGWDISASTFRTLVMSSQEGGARLCVETWDPEVDDQAQSILCGNPCNASECSANFSRRLGTDTCWQSAGRPGRADAHDARAVAVMFQTPGRADAHDAWAVARDAPDTADAHDALAVLGHRRTETVVFCALLLMKPGQDNLAVCLDDRAVAVMPRTPRRHQASTIDAHDKDDGSCVLLLMKQGQDERMLMTKVLNQAGTS</sequence>
<accession>A0A1Q9EWE8</accession>